<sequence length="872" mass="95360">MTFFDKTRSLRKARRCLDGAIGFMRRSTAASSPFFGGAEEMRQLWLLTKVCTGALVERALHCIDSICYHTGGPLAIGDIEEVNGDLCIRCPWHDYDVRLEDGAKPYQSMKFDPATKKLVPDGWKFTRNTQRTHEVVLREGAAPEGGILQGLGEVDVLACRRGIWVRLSTQGKFESDQFAYNDNAAKNVARGETNDERYAMNSEKSGTSGYKRSGEVIAEMRAKAQGAQIPLLRISSLAGHRYGMPLRLIQIGPGADAHTTAKDGWYWSCCSGARHSLSKGSQVLQLFVILFVCLDFEEYTPVSPLGRKIYPEGMLTARLAKMLDGNDHVWVAAKRVVACLATVSDLGGFHFLLVGEDVDQAGEEPARIVFVVAGSGVTPAIQALQDPRNFDLLRIAFLPELRQLAQQQGNEVPILVLHLILRDHPGQRAQVPAFMAALLDAIRSAMAAPDARLGSASVHLIAEAWVEWGLEIAEGRKRIVAGGVRAPPFAIELLVQKGAAGVPRPLAQTPAYGDRHQVSSFPDRIPSFKTDVDNIPTSLTQERLAEHNCDSFGRRGPAMPYPAVVSRASQDGRTEQDDSSLRLEGSICSDLPQRLGITGVVPSQAVSRKQGRPCDKWKEGSIVEVFSASVGQWYAAQVGQVEPQSDGNEDIVTVVFYIGDQIKQKSIYRTDAALAALGTHTFNELPPGFETRPSQSKPGQLVYFDLTAGIKHPGFMEAEGYASLELAWHVHFERLKQQPAGCETVVSQKAARDLAGRAQFKRACKRAGAAHGHRFSKRQSQTKSMTLAELAREVALPSFGDGLGSQGAYLDYVGAPSCGSYGAESASLASGYQVVKASAPQRPLKLRFSTARRNIDPALQKWQEDAFSEWRR</sequence>
<keyword evidence="2" id="KW-0479">Metal-binding</keyword>
<keyword evidence="3" id="KW-0408">Iron</keyword>
<protein>
    <submittedName>
        <fullName evidence="7">Rieske domain-containing protein</fullName>
    </submittedName>
</protein>
<proteinExistence type="predicted"/>
<dbReference type="SUPFAM" id="SSF50022">
    <property type="entry name" value="ISP domain"/>
    <property type="match status" value="1"/>
</dbReference>
<dbReference type="OrthoDB" id="421287at2759"/>
<dbReference type="AlphaFoldDB" id="A0A1Q9ER61"/>
<keyword evidence="4" id="KW-0411">Iron-sulfur</keyword>
<evidence type="ECO:0000256" key="1">
    <source>
        <dbReference type="ARBA" id="ARBA00022714"/>
    </source>
</evidence>
<reference evidence="7 8" key="1">
    <citation type="submission" date="2016-02" db="EMBL/GenBank/DDBJ databases">
        <title>Genome analysis of coral dinoflagellate symbionts highlights evolutionary adaptations to a symbiotic lifestyle.</title>
        <authorList>
            <person name="Aranda M."/>
            <person name="Li Y."/>
            <person name="Liew Y.J."/>
            <person name="Baumgarten S."/>
            <person name="Simakov O."/>
            <person name="Wilson M."/>
            <person name="Piel J."/>
            <person name="Ashoor H."/>
            <person name="Bougouffa S."/>
            <person name="Bajic V.B."/>
            <person name="Ryu T."/>
            <person name="Ravasi T."/>
            <person name="Bayer T."/>
            <person name="Micklem G."/>
            <person name="Kim H."/>
            <person name="Bhak J."/>
            <person name="Lajeunesse T.C."/>
            <person name="Voolstra C.R."/>
        </authorList>
    </citation>
    <scope>NUCLEOTIDE SEQUENCE [LARGE SCALE GENOMIC DNA]</scope>
    <source>
        <strain evidence="7 8">CCMP2467</strain>
    </source>
</reference>
<dbReference type="EMBL" id="LSRX01000087">
    <property type="protein sequence ID" value="OLQ09914.1"/>
    <property type="molecule type" value="Genomic_DNA"/>
</dbReference>
<evidence type="ECO:0000313" key="7">
    <source>
        <dbReference type="EMBL" id="OLQ09914.1"/>
    </source>
</evidence>
<gene>
    <name evidence="7" type="primary">RFESD</name>
    <name evidence="7" type="ORF">AK812_SmicGene6408</name>
</gene>
<evidence type="ECO:0000313" key="8">
    <source>
        <dbReference type="Proteomes" id="UP000186817"/>
    </source>
</evidence>
<evidence type="ECO:0000259" key="6">
    <source>
        <dbReference type="PROSITE" id="PS51296"/>
    </source>
</evidence>
<dbReference type="PANTHER" id="PTHR21496">
    <property type="entry name" value="FERREDOXIN-RELATED"/>
    <property type="match status" value="1"/>
</dbReference>
<dbReference type="GO" id="GO:0051537">
    <property type="term" value="F:2 iron, 2 sulfur cluster binding"/>
    <property type="evidence" value="ECO:0007669"/>
    <property type="project" value="UniProtKB-KW"/>
</dbReference>
<dbReference type="PANTHER" id="PTHR21496:SF0">
    <property type="entry name" value="RIESKE DOMAIN-CONTAINING PROTEIN"/>
    <property type="match status" value="1"/>
</dbReference>
<keyword evidence="8" id="KW-1185">Reference proteome</keyword>
<dbReference type="Proteomes" id="UP000186817">
    <property type="component" value="Unassembled WGS sequence"/>
</dbReference>
<name>A0A1Q9ER61_SYMMI</name>
<keyword evidence="1" id="KW-0001">2Fe-2S</keyword>
<dbReference type="InterPro" id="IPR017941">
    <property type="entry name" value="Rieske_2Fe-2S"/>
</dbReference>
<dbReference type="Gene3D" id="2.102.10.10">
    <property type="entry name" value="Rieske [2Fe-2S] iron-sulphur domain"/>
    <property type="match status" value="1"/>
</dbReference>
<comment type="caution">
    <text evidence="7">The sequence shown here is derived from an EMBL/GenBank/DDBJ whole genome shotgun (WGS) entry which is preliminary data.</text>
</comment>
<accession>A0A1Q9ER61</accession>
<evidence type="ECO:0000256" key="3">
    <source>
        <dbReference type="ARBA" id="ARBA00023004"/>
    </source>
</evidence>
<evidence type="ECO:0000256" key="2">
    <source>
        <dbReference type="ARBA" id="ARBA00022723"/>
    </source>
</evidence>
<feature type="domain" description="Rieske" evidence="6">
    <location>
        <begin position="60"/>
        <end position="93"/>
    </location>
</feature>
<dbReference type="InterPro" id="IPR054716">
    <property type="entry name" value="Sol_Rieske_ferrdox_dom"/>
</dbReference>
<dbReference type="InterPro" id="IPR036922">
    <property type="entry name" value="Rieske_2Fe-2S_sf"/>
</dbReference>
<comment type="cofactor">
    <cofactor evidence="5">
        <name>[2Fe-2S] cluster</name>
        <dbReference type="ChEBI" id="CHEBI:190135"/>
    </cofactor>
</comment>
<evidence type="ECO:0000256" key="4">
    <source>
        <dbReference type="ARBA" id="ARBA00023014"/>
    </source>
</evidence>
<dbReference type="Pfam" id="PF22543">
    <property type="entry name" value="Rieske_4"/>
    <property type="match status" value="1"/>
</dbReference>
<evidence type="ECO:0000256" key="5">
    <source>
        <dbReference type="ARBA" id="ARBA00034078"/>
    </source>
</evidence>
<dbReference type="PROSITE" id="PS51296">
    <property type="entry name" value="RIESKE"/>
    <property type="match status" value="1"/>
</dbReference>
<organism evidence="7 8">
    <name type="scientific">Symbiodinium microadriaticum</name>
    <name type="common">Dinoflagellate</name>
    <name type="synonym">Zooxanthella microadriatica</name>
    <dbReference type="NCBI Taxonomy" id="2951"/>
    <lineage>
        <taxon>Eukaryota</taxon>
        <taxon>Sar</taxon>
        <taxon>Alveolata</taxon>
        <taxon>Dinophyceae</taxon>
        <taxon>Suessiales</taxon>
        <taxon>Symbiodiniaceae</taxon>
        <taxon>Symbiodinium</taxon>
    </lineage>
</organism>
<dbReference type="GO" id="GO:0046872">
    <property type="term" value="F:metal ion binding"/>
    <property type="evidence" value="ECO:0007669"/>
    <property type="project" value="UniProtKB-KW"/>
</dbReference>